<organism evidence="1 2">
    <name type="scientific">Trametes sanguinea</name>
    <dbReference type="NCBI Taxonomy" id="158606"/>
    <lineage>
        <taxon>Eukaryota</taxon>
        <taxon>Fungi</taxon>
        <taxon>Dikarya</taxon>
        <taxon>Basidiomycota</taxon>
        <taxon>Agaricomycotina</taxon>
        <taxon>Agaricomycetes</taxon>
        <taxon>Polyporales</taxon>
        <taxon>Polyporaceae</taxon>
        <taxon>Trametes</taxon>
    </lineage>
</organism>
<gene>
    <name evidence="1" type="ORF">NUW54_g7219</name>
</gene>
<proteinExistence type="predicted"/>
<comment type="caution">
    <text evidence="1">The sequence shown here is derived from an EMBL/GenBank/DDBJ whole genome shotgun (WGS) entry which is preliminary data.</text>
</comment>
<evidence type="ECO:0000313" key="1">
    <source>
        <dbReference type="EMBL" id="KAJ2996620.1"/>
    </source>
</evidence>
<dbReference type="EMBL" id="JANSHE010002045">
    <property type="protein sequence ID" value="KAJ2996620.1"/>
    <property type="molecule type" value="Genomic_DNA"/>
</dbReference>
<accession>A0ACC1PMZ9</accession>
<protein>
    <submittedName>
        <fullName evidence="1">Uncharacterized protein</fullName>
    </submittedName>
</protein>
<name>A0ACC1PMZ9_9APHY</name>
<evidence type="ECO:0000313" key="2">
    <source>
        <dbReference type="Proteomes" id="UP001144978"/>
    </source>
</evidence>
<sequence length="591" mass="65026">MRLLWSEAYELDDSASSTNLSSPQTSVGLITPPTTPAHLQQSISKDGAADTRAEPFGFNRASTQAANVPWTTGGSLLPVNSIATLNPLRKWTRARRYSILVTDGDRGSAIQNVCGHWIQYHVSPYGTADHLYDRHSKYGLWSGGRVVPLVVPQGRRKHQVYDGAPPSPASKTEMNNSAKKITYADNCQALVYQYPLTRATKLPYMTSLEQHEWHQSRRQRRTEKVEFHYQYALALAVNERLEQDPTDGLIALSLSSFQGDTTHNVPVTPYQSFFDAVCAHLTVSSDRRIGAGAVMYIDLRFIPHGTPLAQKELYQSCYAFGGWPFASVPDWSKEIPVVPNHLSGGRDSEYERCVVALVGMEIRTTTRDPKNRTKTRTSGNLLSNESAAATQSHPVFRLKGIFGGQGKKDERAKRGGSSTQKGQELQEDEEPEPVHVLLDTGSSISFLPEQAIRAIARHFGGTLRSGGSPQSTYTIPFNTPGVGTTPDSDRTLVVLRFKGQGSQLVEVQVPALYFLYAPSPDGSGSLESLIFPRPDAAGIPHVLGVNFFHSAWVAMAKPAMRPPFVSIAPKSLSHAELQRFQLPPQESIFGR</sequence>
<dbReference type="Proteomes" id="UP001144978">
    <property type="component" value="Unassembled WGS sequence"/>
</dbReference>
<keyword evidence="2" id="KW-1185">Reference proteome</keyword>
<reference evidence="1" key="1">
    <citation type="submission" date="2022-08" db="EMBL/GenBank/DDBJ databases">
        <title>Genome Sequence of Pycnoporus sanguineus.</title>
        <authorList>
            <person name="Buettner E."/>
        </authorList>
    </citation>
    <scope>NUCLEOTIDE SEQUENCE</scope>
    <source>
        <strain evidence="1">CG-C14</strain>
    </source>
</reference>